<accession>A0A915HP22</accession>
<name>A0A915HP22_ROMCU</name>
<protein>
    <submittedName>
        <fullName evidence="2">Uncharacterized protein</fullName>
    </submittedName>
</protein>
<dbReference type="WBParaSite" id="nRc.2.0.1.t03225-RA">
    <property type="protein sequence ID" value="nRc.2.0.1.t03225-RA"/>
    <property type="gene ID" value="nRc.2.0.1.g03225"/>
</dbReference>
<organism evidence="1 2">
    <name type="scientific">Romanomermis culicivorax</name>
    <name type="common">Nematode worm</name>
    <dbReference type="NCBI Taxonomy" id="13658"/>
    <lineage>
        <taxon>Eukaryota</taxon>
        <taxon>Metazoa</taxon>
        <taxon>Ecdysozoa</taxon>
        <taxon>Nematoda</taxon>
        <taxon>Enoplea</taxon>
        <taxon>Dorylaimia</taxon>
        <taxon>Mermithida</taxon>
        <taxon>Mermithoidea</taxon>
        <taxon>Mermithidae</taxon>
        <taxon>Romanomermis</taxon>
    </lineage>
</organism>
<evidence type="ECO:0000313" key="2">
    <source>
        <dbReference type="WBParaSite" id="nRc.2.0.1.t03225-RA"/>
    </source>
</evidence>
<evidence type="ECO:0000313" key="1">
    <source>
        <dbReference type="Proteomes" id="UP000887565"/>
    </source>
</evidence>
<dbReference type="AlphaFoldDB" id="A0A915HP22"/>
<dbReference type="Proteomes" id="UP000887565">
    <property type="component" value="Unplaced"/>
</dbReference>
<reference evidence="2" key="1">
    <citation type="submission" date="2022-11" db="UniProtKB">
        <authorList>
            <consortium name="WormBaseParasite"/>
        </authorList>
    </citation>
    <scope>IDENTIFICATION</scope>
</reference>
<sequence length="139" mass="15753">MVEFAAPLIDAPAFAPLALVQFIITVYVTHDALQIFCSFNWTGRLNGIFGLQEFSTIENSMDAVTLHENHFVSEFYYFLAQFHLIEIAGIVSGSRIFVIDSHRGSGRSCFSVGRFFVFFIENDFALAMKKEDSKPKIRL</sequence>
<keyword evidence="1" id="KW-1185">Reference proteome</keyword>
<proteinExistence type="predicted"/>